<evidence type="ECO:0000313" key="1">
    <source>
        <dbReference type="EMBL" id="KAK2567226.1"/>
    </source>
</evidence>
<protein>
    <submittedName>
        <fullName evidence="1">Uncharacterized protein</fullName>
    </submittedName>
</protein>
<dbReference type="Proteomes" id="UP001249851">
    <property type="component" value="Unassembled WGS sequence"/>
</dbReference>
<feature type="non-terminal residue" evidence="1">
    <location>
        <position position="78"/>
    </location>
</feature>
<sequence length="78" mass="9007">NQLKKYKFKQSVDLLIILRHFWSRKPSEGNLHLFREVTVSGGKRNDCEQKHIVTVCFVIIGQIQPLSKLELIEATTGK</sequence>
<organism evidence="1 2">
    <name type="scientific">Acropora cervicornis</name>
    <name type="common">Staghorn coral</name>
    <dbReference type="NCBI Taxonomy" id="6130"/>
    <lineage>
        <taxon>Eukaryota</taxon>
        <taxon>Metazoa</taxon>
        <taxon>Cnidaria</taxon>
        <taxon>Anthozoa</taxon>
        <taxon>Hexacorallia</taxon>
        <taxon>Scleractinia</taxon>
        <taxon>Astrocoeniina</taxon>
        <taxon>Acroporidae</taxon>
        <taxon>Acropora</taxon>
    </lineage>
</organism>
<reference evidence="1" key="1">
    <citation type="journal article" date="2023" name="G3 (Bethesda)">
        <title>Whole genome assembly and annotation of the endangered Caribbean coral Acropora cervicornis.</title>
        <authorList>
            <person name="Selwyn J.D."/>
            <person name="Vollmer S.V."/>
        </authorList>
    </citation>
    <scope>NUCLEOTIDE SEQUENCE</scope>
    <source>
        <strain evidence="1">K2</strain>
    </source>
</reference>
<evidence type="ECO:0000313" key="2">
    <source>
        <dbReference type="Proteomes" id="UP001249851"/>
    </source>
</evidence>
<name>A0AAD9VAF8_ACRCE</name>
<dbReference type="AlphaFoldDB" id="A0AAD9VAF8"/>
<proteinExistence type="predicted"/>
<reference evidence="1" key="2">
    <citation type="journal article" date="2023" name="Science">
        <title>Genomic signatures of disease resistance in endangered staghorn corals.</title>
        <authorList>
            <person name="Vollmer S.V."/>
            <person name="Selwyn J.D."/>
            <person name="Despard B.A."/>
            <person name="Roesel C.L."/>
        </authorList>
    </citation>
    <scope>NUCLEOTIDE SEQUENCE</scope>
    <source>
        <strain evidence="1">K2</strain>
    </source>
</reference>
<gene>
    <name evidence="1" type="ORF">P5673_009037</name>
</gene>
<dbReference type="EMBL" id="JARQWQ010000015">
    <property type="protein sequence ID" value="KAK2567226.1"/>
    <property type="molecule type" value="Genomic_DNA"/>
</dbReference>
<keyword evidence="2" id="KW-1185">Reference proteome</keyword>
<comment type="caution">
    <text evidence="1">The sequence shown here is derived from an EMBL/GenBank/DDBJ whole genome shotgun (WGS) entry which is preliminary data.</text>
</comment>
<accession>A0AAD9VAF8</accession>